<dbReference type="Gene3D" id="2.60.120.10">
    <property type="entry name" value="Jelly Rolls"/>
    <property type="match status" value="1"/>
</dbReference>
<evidence type="ECO:0000256" key="4">
    <source>
        <dbReference type="ARBA" id="ARBA00022432"/>
    </source>
</evidence>
<dbReference type="AlphaFoldDB" id="A0A832MLE5"/>
<evidence type="ECO:0000256" key="7">
    <source>
        <dbReference type="ARBA" id="ARBA00029321"/>
    </source>
</evidence>
<dbReference type="EMBL" id="DTKQ01000003">
    <property type="protein sequence ID" value="HGZ78399.1"/>
    <property type="molecule type" value="Genomic_DNA"/>
</dbReference>
<comment type="similarity">
    <text evidence="2">Belongs to the archaeal-type GPI family.</text>
</comment>
<dbReference type="InterPro" id="IPR051610">
    <property type="entry name" value="GPI/OXD"/>
</dbReference>
<evidence type="ECO:0000256" key="5">
    <source>
        <dbReference type="ARBA" id="ARBA00022723"/>
    </source>
</evidence>
<dbReference type="UniPathway" id="UPA00109">
    <property type="reaction ID" value="UER00181"/>
</dbReference>
<keyword evidence="4" id="KW-0312">Gluconeogenesis</keyword>
<comment type="catalytic activity">
    <reaction evidence="7">
        <text>alpha-D-glucose 6-phosphate = beta-D-fructose 6-phosphate</text>
        <dbReference type="Rhea" id="RHEA:11816"/>
        <dbReference type="ChEBI" id="CHEBI:57634"/>
        <dbReference type="ChEBI" id="CHEBI:58225"/>
        <dbReference type="EC" id="5.3.1.9"/>
    </reaction>
</comment>
<evidence type="ECO:0000256" key="6">
    <source>
        <dbReference type="ARBA" id="ARBA00023152"/>
    </source>
</evidence>
<evidence type="ECO:0000259" key="8">
    <source>
        <dbReference type="Pfam" id="PF06560"/>
    </source>
</evidence>
<dbReference type="Pfam" id="PF06560">
    <property type="entry name" value="GPI"/>
    <property type="match status" value="1"/>
</dbReference>
<dbReference type="GO" id="GO:0006096">
    <property type="term" value="P:glycolytic process"/>
    <property type="evidence" value="ECO:0007669"/>
    <property type="project" value="UniProtKB-UniPathway"/>
</dbReference>
<keyword evidence="6" id="KW-0324">Glycolysis</keyword>
<dbReference type="GO" id="GO:0046872">
    <property type="term" value="F:metal ion binding"/>
    <property type="evidence" value="ECO:0007669"/>
    <property type="project" value="UniProtKB-KW"/>
</dbReference>
<comment type="caution">
    <text evidence="9">The sequence shown here is derived from an EMBL/GenBank/DDBJ whole genome shotgun (WGS) entry which is preliminary data.</text>
</comment>
<dbReference type="GO" id="GO:0006094">
    <property type="term" value="P:gluconeogenesis"/>
    <property type="evidence" value="ECO:0007669"/>
    <property type="project" value="UniProtKB-KW"/>
</dbReference>
<dbReference type="EC" id="5.3.1.9" evidence="3"/>
<reference evidence="9" key="1">
    <citation type="journal article" date="2020" name="mSystems">
        <title>Genome- and Community-Level Interaction Insights into Carbon Utilization and Element Cycling Functions of Hydrothermarchaeota in Hydrothermal Sediment.</title>
        <authorList>
            <person name="Zhou Z."/>
            <person name="Liu Y."/>
            <person name="Xu W."/>
            <person name="Pan J."/>
            <person name="Luo Z.H."/>
            <person name="Li M."/>
        </authorList>
    </citation>
    <scope>NUCLEOTIDE SEQUENCE [LARGE SCALE GENOMIC DNA]</scope>
    <source>
        <strain evidence="9">SpSt-86</strain>
    </source>
</reference>
<gene>
    <name evidence="9" type="ORF">ENW55_00245</name>
</gene>
<dbReference type="InterPro" id="IPR014710">
    <property type="entry name" value="RmlC-like_jellyroll"/>
</dbReference>
<comment type="pathway">
    <text evidence="1">Carbohydrate degradation; glycolysis; D-glyceraldehyde 3-phosphate and glycerone phosphate from D-glucose: step 2/4.</text>
</comment>
<dbReference type="InterPro" id="IPR010551">
    <property type="entry name" value="G6P_isomerase_prok"/>
</dbReference>
<evidence type="ECO:0000256" key="3">
    <source>
        <dbReference type="ARBA" id="ARBA00011952"/>
    </source>
</evidence>
<proteinExistence type="inferred from homology"/>
<dbReference type="GO" id="GO:0005737">
    <property type="term" value="C:cytoplasm"/>
    <property type="evidence" value="ECO:0007669"/>
    <property type="project" value="InterPro"/>
</dbReference>
<dbReference type="CDD" id="cd02218">
    <property type="entry name" value="cupin_PGI"/>
    <property type="match status" value="1"/>
</dbReference>
<accession>A0A832MLE5</accession>
<evidence type="ECO:0000313" key="9">
    <source>
        <dbReference type="EMBL" id="HGZ78399.1"/>
    </source>
</evidence>
<protein>
    <recommendedName>
        <fullName evidence="3">glucose-6-phosphate isomerase</fullName>
        <ecNumber evidence="3">5.3.1.9</ecNumber>
    </recommendedName>
</protein>
<dbReference type="PANTHER" id="PTHR35848:SF6">
    <property type="entry name" value="CUPIN TYPE-2 DOMAIN-CONTAINING PROTEIN"/>
    <property type="match status" value="1"/>
</dbReference>
<keyword evidence="5" id="KW-0479">Metal-binding</keyword>
<evidence type="ECO:0000256" key="1">
    <source>
        <dbReference type="ARBA" id="ARBA00004926"/>
    </source>
</evidence>
<dbReference type="InterPro" id="IPR011051">
    <property type="entry name" value="RmlC_Cupin_sf"/>
</dbReference>
<dbReference type="PANTHER" id="PTHR35848">
    <property type="entry name" value="OXALATE-BINDING PROTEIN"/>
    <property type="match status" value="1"/>
</dbReference>
<name>A0A832MLE5_9THEM</name>
<feature type="domain" description="Glucose-6-phosphate isomerase prokaryote" evidence="8">
    <location>
        <begin position="22"/>
        <end position="164"/>
    </location>
</feature>
<dbReference type="SUPFAM" id="SSF51182">
    <property type="entry name" value="RmlC-like cupins"/>
    <property type="match status" value="1"/>
</dbReference>
<sequence>MRPFFVSFDLNSLNNFSGCRIVRRYRDVKNMFLKEDPKLEIENPIVYEVFEIPTTEKEGDLIFLVTIVQPGTVQGEYFMTKGHFHIVENTSEVYYGLSGKGLILCQTKSGDFEVVPIEKDKAVYIPPFWAHRSVNTSNEPLVFFAVYPANAGHDYETVEKHGFKKRVFFKEDGFVLI</sequence>
<evidence type="ECO:0000256" key="2">
    <source>
        <dbReference type="ARBA" id="ARBA00006542"/>
    </source>
</evidence>
<dbReference type="GO" id="GO:0004347">
    <property type="term" value="F:glucose-6-phosphate isomerase activity"/>
    <property type="evidence" value="ECO:0007669"/>
    <property type="project" value="UniProtKB-EC"/>
</dbReference>
<organism evidence="9">
    <name type="scientific">Pseudothermotoga hypogea</name>
    <dbReference type="NCBI Taxonomy" id="57487"/>
    <lineage>
        <taxon>Bacteria</taxon>
        <taxon>Thermotogati</taxon>
        <taxon>Thermotogota</taxon>
        <taxon>Thermotogae</taxon>
        <taxon>Thermotogales</taxon>
        <taxon>Thermotogaceae</taxon>
        <taxon>Pseudothermotoga</taxon>
    </lineage>
</organism>